<feature type="compositionally biased region" description="Polar residues" evidence="3">
    <location>
        <begin position="158"/>
        <end position="173"/>
    </location>
</feature>
<gene>
    <name evidence="7" type="ORF">LSH36_903g00092</name>
</gene>
<dbReference type="InterPro" id="IPR004353">
    <property type="entry name" value="Mon1"/>
</dbReference>
<dbReference type="GO" id="GO:0016192">
    <property type="term" value="P:vesicle-mediated transport"/>
    <property type="evidence" value="ECO:0007669"/>
    <property type="project" value="InterPro"/>
</dbReference>
<evidence type="ECO:0000259" key="6">
    <source>
        <dbReference type="Pfam" id="PF19038"/>
    </source>
</evidence>
<evidence type="ECO:0000256" key="2">
    <source>
        <dbReference type="RuleBase" id="RU367048"/>
    </source>
</evidence>
<dbReference type="GO" id="GO:0035658">
    <property type="term" value="C:Mon1-Ccz1 complex"/>
    <property type="evidence" value="ECO:0007669"/>
    <property type="project" value="TreeGrafter"/>
</dbReference>
<comment type="function">
    <text evidence="2">Plays an important role in membrane trafficking through the secretory apparatus.</text>
</comment>
<evidence type="ECO:0000259" key="5">
    <source>
        <dbReference type="Pfam" id="PF19037"/>
    </source>
</evidence>
<protein>
    <recommendedName>
        <fullName evidence="2">Vacuolar fusion protein MON1 homolog</fullName>
    </recommendedName>
</protein>
<dbReference type="GO" id="GO:0006623">
    <property type="term" value="P:protein targeting to vacuole"/>
    <property type="evidence" value="ECO:0007669"/>
    <property type="project" value="UniProtKB-UniRule"/>
</dbReference>
<dbReference type="Pfam" id="PF19037">
    <property type="entry name" value="Fuz_longin_2"/>
    <property type="match status" value="1"/>
</dbReference>
<evidence type="ECO:0000313" key="7">
    <source>
        <dbReference type="EMBL" id="KAK2142865.1"/>
    </source>
</evidence>
<proteinExistence type="inferred from homology"/>
<feature type="domain" description="FUZ/MON1/HPS1 third Longin" evidence="6">
    <location>
        <begin position="486"/>
        <end position="586"/>
    </location>
</feature>
<evidence type="ECO:0000256" key="1">
    <source>
        <dbReference type="ARBA" id="ARBA00008968"/>
    </source>
</evidence>
<dbReference type="Proteomes" id="UP001208570">
    <property type="component" value="Unassembled WGS sequence"/>
</dbReference>
<evidence type="ECO:0000313" key="8">
    <source>
        <dbReference type="Proteomes" id="UP001208570"/>
    </source>
</evidence>
<accession>A0AAD9IZB4</accession>
<dbReference type="InterPro" id="IPR043970">
    <property type="entry name" value="FUZ/MON1/HPS1_longin_3"/>
</dbReference>
<feature type="region of interest" description="Disordered" evidence="3">
    <location>
        <begin position="1"/>
        <end position="25"/>
    </location>
</feature>
<dbReference type="PANTHER" id="PTHR13027">
    <property type="entry name" value="SAND PROTEIN-RELATED"/>
    <property type="match status" value="1"/>
</dbReference>
<feature type="domain" description="FUZ/MON1/HPS1 first Longin" evidence="4">
    <location>
        <begin position="197"/>
        <end position="319"/>
    </location>
</feature>
<dbReference type="Pfam" id="PF19038">
    <property type="entry name" value="Fuz_longin_3"/>
    <property type="match status" value="1"/>
</dbReference>
<dbReference type="EMBL" id="JAODUP010000903">
    <property type="protein sequence ID" value="KAK2142865.1"/>
    <property type="molecule type" value="Genomic_DNA"/>
</dbReference>
<dbReference type="PANTHER" id="PTHR13027:SF7">
    <property type="entry name" value="VACUOLAR FUSION PROTEIN MON1 HOMOLOG"/>
    <property type="match status" value="1"/>
</dbReference>
<feature type="compositionally biased region" description="Polar residues" evidence="3">
    <location>
        <begin position="68"/>
        <end position="78"/>
    </location>
</feature>
<sequence>MAEEPVVSSANDDEFKQGSEPGACRNSMLIATDSYEDIAQYLKADVCQSDVPNGKSTSVVGDADDASETSTPDQTVKCQNRVDPEETSVCSEQCTQYDRQEVSSDDSAVGDNSEETATTAVTETGQNSPKETLPDISCINRQLSSLSASDGSPHSVDTDQVCQPASSDVTEPSVTAEEYLSPELDYVHSAQWKNQDKHIFILSKAGKPIYCRYGDEDRLVTLFGVMQALVSFIQSSKDSIRYIVAGDHKFVFLVREHLILVAIAQTKESSTHLLLQLTYIYNQVLSILTLSQLGRIFNMLHNYDLRRLLSGTEKTFDNLLNVMNQDPSFFLCAVRCLPLETSVRDTVAQSIAQNAKVKDLVYAILITNHQLITLVRMKHYFLHPLDLHLIFNLVSATESFKAAESWTPICLPKFDSNGYLHAYISYLDESCDACLLLLTVDKDLFFTLSDCKRKIMEKLTKHHSLKAICESIRRGNYCISEAGIPELRHFLYKSRSTAQFTSPKFEVPYTAEEDRQRLFRLYQHLHYRIHCNSRPLKIMFTVGEYETLLGWVTSGFELYAVFGPLVTKPLAINSINKLLKWIKKEEDRLFILNSPTF</sequence>
<comment type="similarity">
    <text evidence="1 2">Belongs to the MON1/SAND family.</text>
</comment>
<dbReference type="AlphaFoldDB" id="A0AAD9IZB4"/>
<keyword evidence="8" id="KW-1185">Reference proteome</keyword>
<dbReference type="InterPro" id="IPR043971">
    <property type="entry name" value="FUZ/MON1/HPS1_longin_2"/>
</dbReference>
<dbReference type="Pfam" id="PF19036">
    <property type="entry name" value="Fuz_longin_1"/>
    <property type="match status" value="1"/>
</dbReference>
<organism evidence="7 8">
    <name type="scientific">Paralvinella palmiformis</name>
    <dbReference type="NCBI Taxonomy" id="53620"/>
    <lineage>
        <taxon>Eukaryota</taxon>
        <taxon>Metazoa</taxon>
        <taxon>Spiralia</taxon>
        <taxon>Lophotrochozoa</taxon>
        <taxon>Annelida</taxon>
        <taxon>Polychaeta</taxon>
        <taxon>Sedentaria</taxon>
        <taxon>Canalipalpata</taxon>
        <taxon>Terebellida</taxon>
        <taxon>Terebelliformia</taxon>
        <taxon>Alvinellidae</taxon>
        <taxon>Paralvinella</taxon>
    </lineage>
</organism>
<dbReference type="PRINTS" id="PR01546">
    <property type="entry name" value="YEAST73DUF"/>
</dbReference>
<feature type="compositionally biased region" description="Polar residues" evidence="3">
    <location>
        <begin position="88"/>
        <end position="97"/>
    </location>
</feature>
<name>A0AAD9IZB4_9ANNE</name>
<feature type="region of interest" description="Disordered" evidence="3">
    <location>
        <begin position="46"/>
        <end position="134"/>
    </location>
</feature>
<evidence type="ECO:0000256" key="3">
    <source>
        <dbReference type="SAM" id="MobiDB-lite"/>
    </source>
</evidence>
<dbReference type="InterPro" id="IPR043972">
    <property type="entry name" value="FUZ/MON1/HPS1_longin_1"/>
</dbReference>
<evidence type="ECO:0000259" key="4">
    <source>
        <dbReference type="Pfam" id="PF19036"/>
    </source>
</evidence>
<feature type="compositionally biased region" description="Polar residues" evidence="3">
    <location>
        <begin position="50"/>
        <end position="59"/>
    </location>
</feature>
<feature type="region of interest" description="Disordered" evidence="3">
    <location>
        <begin position="146"/>
        <end position="174"/>
    </location>
</feature>
<feature type="domain" description="FUZ/MON1/HPS1 second Longin" evidence="5">
    <location>
        <begin position="358"/>
        <end position="457"/>
    </location>
</feature>
<feature type="compositionally biased region" description="Low complexity" evidence="3">
    <location>
        <begin position="115"/>
        <end position="124"/>
    </location>
</feature>
<comment type="caution">
    <text evidence="7">The sequence shown here is derived from an EMBL/GenBank/DDBJ whole genome shotgun (WGS) entry which is preliminary data.</text>
</comment>
<reference evidence="7" key="1">
    <citation type="journal article" date="2023" name="Mol. Biol. Evol.">
        <title>Third-Generation Sequencing Reveals the Adaptive Role of the Epigenome in Three Deep-Sea Polychaetes.</title>
        <authorList>
            <person name="Perez M."/>
            <person name="Aroh O."/>
            <person name="Sun Y."/>
            <person name="Lan Y."/>
            <person name="Juniper S.K."/>
            <person name="Young C.R."/>
            <person name="Angers B."/>
            <person name="Qian P.Y."/>
        </authorList>
    </citation>
    <scope>NUCLEOTIDE SEQUENCE</scope>
    <source>
        <strain evidence="7">P08H-3</strain>
    </source>
</reference>